<dbReference type="CDD" id="cd02022">
    <property type="entry name" value="DPCK"/>
    <property type="match status" value="1"/>
</dbReference>
<dbReference type="Proteomes" id="UP000009875">
    <property type="component" value="Unassembled WGS sequence"/>
</dbReference>
<dbReference type="HAMAP" id="MF_00376">
    <property type="entry name" value="Dephospho_CoA_kinase"/>
    <property type="match status" value="1"/>
</dbReference>
<dbReference type="GO" id="GO:0005524">
    <property type="term" value="F:ATP binding"/>
    <property type="evidence" value="ECO:0007669"/>
    <property type="project" value="UniProtKB-UniRule"/>
</dbReference>
<evidence type="ECO:0000313" key="11">
    <source>
        <dbReference type="Proteomes" id="UP000009875"/>
    </source>
</evidence>
<sequence length="201" mass="22483">MTYLLGLTGGIASGKSTVSQVFKEKGIQVVDADRVARQVVEPGSPGLDQLVDYFGQEILTQDGGLDRKYLGDLIFRNSQAKEAVNRILHPLIRQSIQNQIKTAIGQDLDLLVLDIPLLYETGQADDYQAVMVVSLPYQDQVSRLMDRDGIDRDQALRKIQAQMSLEEKVKLADYVIDNSGSKEESRQQVEAWLDQKGFKNL</sequence>
<gene>
    <name evidence="8" type="primary">coaE</name>
    <name evidence="10" type="ORF">HMPREF9698_00048</name>
</gene>
<dbReference type="AlphaFoldDB" id="K9ECR9"/>
<evidence type="ECO:0000256" key="6">
    <source>
        <dbReference type="ARBA" id="ARBA00022840"/>
    </source>
</evidence>
<dbReference type="PANTHER" id="PTHR10695">
    <property type="entry name" value="DEPHOSPHO-COA KINASE-RELATED"/>
    <property type="match status" value="1"/>
</dbReference>
<dbReference type="InterPro" id="IPR001977">
    <property type="entry name" value="Depp_CoAkinase"/>
</dbReference>
<dbReference type="OrthoDB" id="9812943at2"/>
<reference evidence="10 11" key="1">
    <citation type="submission" date="2012-09" db="EMBL/GenBank/DDBJ databases">
        <title>The Genome Sequence of Alloiococcus otitis ATCC 51267.</title>
        <authorList>
            <consortium name="The Broad Institute Genome Sequencing Platform"/>
            <person name="Earl A."/>
            <person name="Ward D."/>
            <person name="Feldgarden M."/>
            <person name="Gevers D."/>
            <person name="Huys G."/>
            <person name="Walker B."/>
            <person name="Young S.K."/>
            <person name="Zeng Q."/>
            <person name="Gargeya S."/>
            <person name="Fitzgerald M."/>
            <person name="Haas B."/>
            <person name="Abouelleil A."/>
            <person name="Alvarado L."/>
            <person name="Arachchi H.M."/>
            <person name="Berlin A.M."/>
            <person name="Chapman S.B."/>
            <person name="Goldberg J."/>
            <person name="Griggs A."/>
            <person name="Gujja S."/>
            <person name="Hansen M."/>
            <person name="Howarth C."/>
            <person name="Imamovic A."/>
            <person name="Larimer J."/>
            <person name="McCowen C."/>
            <person name="Montmayeur A."/>
            <person name="Murphy C."/>
            <person name="Neiman D."/>
            <person name="Pearson M."/>
            <person name="Priest M."/>
            <person name="Roberts A."/>
            <person name="Saif S."/>
            <person name="Shea T."/>
            <person name="Sisk P."/>
            <person name="Sykes S."/>
            <person name="Wortman J."/>
            <person name="Nusbaum C."/>
            <person name="Birren B."/>
        </authorList>
    </citation>
    <scope>NUCLEOTIDE SEQUENCE [LARGE SCALE GENOMIC DNA]</scope>
    <source>
        <strain evidence="10 11">ATCC 51267</strain>
    </source>
</reference>
<dbReference type="eggNOG" id="COG0237">
    <property type="taxonomic scope" value="Bacteria"/>
</dbReference>
<dbReference type="FunFam" id="3.40.50.300:FF:000991">
    <property type="entry name" value="Dephospho-CoA kinase"/>
    <property type="match status" value="1"/>
</dbReference>
<evidence type="ECO:0000256" key="9">
    <source>
        <dbReference type="NCBIfam" id="TIGR00152"/>
    </source>
</evidence>
<dbReference type="InterPro" id="IPR027417">
    <property type="entry name" value="P-loop_NTPase"/>
</dbReference>
<comment type="pathway">
    <text evidence="8">Cofactor biosynthesis; coenzyme A biosynthesis; CoA from (R)-pantothenate: step 5/5.</text>
</comment>
<evidence type="ECO:0000313" key="10">
    <source>
        <dbReference type="EMBL" id="EKU94458.1"/>
    </source>
</evidence>
<evidence type="ECO:0000256" key="4">
    <source>
        <dbReference type="ARBA" id="ARBA00022741"/>
    </source>
</evidence>
<evidence type="ECO:0000256" key="2">
    <source>
        <dbReference type="ARBA" id="ARBA00022490"/>
    </source>
</evidence>
<name>K9ECR9_9LACT</name>
<comment type="subcellular location">
    <subcellularLocation>
        <location evidence="8">Cytoplasm</location>
    </subcellularLocation>
</comment>
<dbReference type="STRING" id="883081.HMPREF9698_00048"/>
<comment type="function">
    <text evidence="8">Catalyzes the phosphorylation of the 3'-hydroxyl group of dephosphocoenzyme A to form coenzyme A.</text>
</comment>
<dbReference type="PATRIC" id="fig|883081.3.peg.50"/>
<keyword evidence="4 8" id="KW-0547">Nucleotide-binding</keyword>
<dbReference type="GO" id="GO:0015937">
    <property type="term" value="P:coenzyme A biosynthetic process"/>
    <property type="evidence" value="ECO:0007669"/>
    <property type="project" value="UniProtKB-UniRule"/>
</dbReference>
<keyword evidence="7 8" id="KW-0173">Coenzyme A biosynthesis</keyword>
<comment type="similarity">
    <text evidence="1 8">Belongs to the CoaE family.</text>
</comment>
<dbReference type="NCBIfam" id="TIGR00152">
    <property type="entry name" value="dephospho-CoA kinase"/>
    <property type="match status" value="1"/>
</dbReference>
<organism evidence="10 11">
    <name type="scientific">Alloiococcus otitis ATCC 51267</name>
    <dbReference type="NCBI Taxonomy" id="883081"/>
    <lineage>
        <taxon>Bacteria</taxon>
        <taxon>Bacillati</taxon>
        <taxon>Bacillota</taxon>
        <taxon>Bacilli</taxon>
        <taxon>Lactobacillales</taxon>
        <taxon>Carnobacteriaceae</taxon>
        <taxon>Alloiococcus</taxon>
    </lineage>
</organism>
<evidence type="ECO:0000256" key="3">
    <source>
        <dbReference type="ARBA" id="ARBA00022679"/>
    </source>
</evidence>
<dbReference type="PANTHER" id="PTHR10695:SF46">
    <property type="entry name" value="BIFUNCTIONAL COENZYME A SYNTHASE-RELATED"/>
    <property type="match status" value="1"/>
</dbReference>
<dbReference type="EC" id="2.7.1.24" evidence="8 9"/>
<dbReference type="Gene3D" id="3.40.50.300">
    <property type="entry name" value="P-loop containing nucleotide triphosphate hydrolases"/>
    <property type="match status" value="1"/>
</dbReference>
<dbReference type="RefSeq" id="WP_003776127.1">
    <property type="nucleotide sequence ID" value="NZ_JH992957.1"/>
</dbReference>
<accession>K9ECR9</accession>
<keyword evidence="3 8" id="KW-0808">Transferase</keyword>
<comment type="catalytic activity">
    <reaction evidence="8">
        <text>3'-dephospho-CoA + ATP = ADP + CoA + H(+)</text>
        <dbReference type="Rhea" id="RHEA:18245"/>
        <dbReference type="ChEBI" id="CHEBI:15378"/>
        <dbReference type="ChEBI" id="CHEBI:30616"/>
        <dbReference type="ChEBI" id="CHEBI:57287"/>
        <dbReference type="ChEBI" id="CHEBI:57328"/>
        <dbReference type="ChEBI" id="CHEBI:456216"/>
        <dbReference type="EC" id="2.7.1.24"/>
    </reaction>
</comment>
<protein>
    <recommendedName>
        <fullName evidence="8 9">Dephospho-CoA kinase</fullName>
        <ecNumber evidence="8 9">2.7.1.24</ecNumber>
    </recommendedName>
    <alternativeName>
        <fullName evidence="8">Dephosphocoenzyme A kinase</fullName>
    </alternativeName>
</protein>
<comment type="caution">
    <text evidence="10">The sequence shown here is derived from an EMBL/GenBank/DDBJ whole genome shotgun (WGS) entry which is preliminary data.</text>
</comment>
<dbReference type="Pfam" id="PF01121">
    <property type="entry name" value="CoaE"/>
    <property type="match status" value="1"/>
</dbReference>
<proteinExistence type="inferred from homology"/>
<dbReference type="UniPathway" id="UPA00241">
    <property type="reaction ID" value="UER00356"/>
</dbReference>
<feature type="binding site" evidence="8">
    <location>
        <begin position="12"/>
        <end position="17"/>
    </location>
    <ligand>
        <name>ATP</name>
        <dbReference type="ChEBI" id="CHEBI:30616"/>
    </ligand>
</feature>
<dbReference type="EMBL" id="AGXA01000001">
    <property type="protein sequence ID" value="EKU94458.1"/>
    <property type="molecule type" value="Genomic_DNA"/>
</dbReference>
<evidence type="ECO:0000256" key="1">
    <source>
        <dbReference type="ARBA" id="ARBA00009018"/>
    </source>
</evidence>
<dbReference type="PROSITE" id="PS51219">
    <property type="entry name" value="DPCK"/>
    <property type="match status" value="1"/>
</dbReference>
<dbReference type="HOGENOM" id="CLU_057180_0_0_9"/>
<keyword evidence="2 8" id="KW-0963">Cytoplasm</keyword>
<evidence type="ECO:0000256" key="8">
    <source>
        <dbReference type="HAMAP-Rule" id="MF_00376"/>
    </source>
</evidence>
<keyword evidence="6 8" id="KW-0067">ATP-binding</keyword>
<evidence type="ECO:0000256" key="5">
    <source>
        <dbReference type="ARBA" id="ARBA00022777"/>
    </source>
</evidence>
<evidence type="ECO:0000256" key="7">
    <source>
        <dbReference type="ARBA" id="ARBA00022993"/>
    </source>
</evidence>
<dbReference type="GO" id="GO:0004140">
    <property type="term" value="F:dephospho-CoA kinase activity"/>
    <property type="evidence" value="ECO:0007669"/>
    <property type="project" value="UniProtKB-UniRule"/>
</dbReference>
<dbReference type="GO" id="GO:0005737">
    <property type="term" value="C:cytoplasm"/>
    <property type="evidence" value="ECO:0007669"/>
    <property type="project" value="UniProtKB-SubCell"/>
</dbReference>
<keyword evidence="11" id="KW-1185">Reference proteome</keyword>
<keyword evidence="5 8" id="KW-0418">Kinase</keyword>
<dbReference type="SUPFAM" id="SSF52540">
    <property type="entry name" value="P-loop containing nucleoside triphosphate hydrolases"/>
    <property type="match status" value="1"/>
</dbReference>